<proteinExistence type="predicted"/>
<dbReference type="AlphaFoldDB" id="A0A9W4SJR7"/>
<keyword evidence="3" id="KW-1185">Reference proteome</keyword>
<dbReference type="EMBL" id="CAMKVN010000596">
    <property type="protein sequence ID" value="CAI2169525.1"/>
    <property type="molecule type" value="Genomic_DNA"/>
</dbReference>
<dbReference type="OrthoDB" id="6247875at2759"/>
<dbReference type="InterPro" id="IPR009071">
    <property type="entry name" value="HMG_box_dom"/>
</dbReference>
<dbReference type="SUPFAM" id="SSF47095">
    <property type="entry name" value="HMG-box"/>
    <property type="match status" value="1"/>
</dbReference>
<evidence type="ECO:0000259" key="1">
    <source>
        <dbReference type="Pfam" id="PF00505"/>
    </source>
</evidence>
<evidence type="ECO:0000313" key="3">
    <source>
        <dbReference type="Proteomes" id="UP001153678"/>
    </source>
</evidence>
<feature type="domain" description="HMG box" evidence="1">
    <location>
        <begin position="83"/>
        <end position="141"/>
    </location>
</feature>
<reference evidence="2" key="1">
    <citation type="submission" date="2022-08" db="EMBL/GenBank/DDBJ databases">
        <authorList>
            <person name="Kallberg Y."/>
            <person name="Tangrot J."/>
            <person name="Rosling A."/>
        </authorList>
    </citation>
    <scope>NUCLEOTIDE SEQUENCE</scope>
    <source>
        <strain evidence="2">Wild A</strain>
    </source>
</reference>
<dbReference type="Pfam" id="PF00505">
    <property type="entry name" value="HMG_box"/>
    <property type="match status" value="1"/>
</dbReference>
<evidence type="ECO:0000313" key="2">
    <source>
        <dbReference type="EMBL" id="CAI2169525.1"/>
    </source>
</evidence>
<accession>A0A9W4SJR7</accession>
<gene>
    <name evidence="2" type="ORF">FWILDA_LOCUS4123</name>
</gene>
<name>A0A9W4SJR7_9GLOM</name>
<dbReference type="Gene3D" id="1.10.30.10">
    <property type="entry name" value="High mobility group box domain"/>
    <property type="match status" value="1"/>
</dbReference>
<protein>
    <submittedName>
        <fullName evidence="2">12182_t:CDS:1</fullName>
    </submittedName>
</protein>
<comment type="caution">
    <text evidence="2">The sequence shown here is derived from an EMBL/GenBank/DDBJ whole genome shotgun (WGS) entry which is preliminary data.</text>
</comment>
<dbReference type="Proteomes" id="UP001153678">
    <property type="component" value="Unassembled WGS sequence"/>
</dbReference>
<dbReference type="InterPro" id="IPR036910">
    <property type="entry name" value="HMG_box_dom_sf"/>
</dbReference>
<organism evidence="2 3">
    <name type="scientific">Funneliformis geosporum</name>
    <dbReference type="NCBI Taxonomy" id="1117311"/>
    <lineage>
        <taxon>Eukaryota</taxon>
        <taxon>Fungi</taxon>
        <taxon>Fungi incertae sedis</taxon>
        <taxon>Mucoromycota</taxon>
        <taxon>Glomeromycotina</taxon>
        <taxon>Glomeromycetes</taxon>
        <taxon>Glomerales</taxon>
        <taxon>Glomeraceae</taxon>
        <taxon>Funneliformis</taxon>
    </lineage>
</organism>
<sequence length="283" mass="32748">MQQQEKVVIVEDLKSSDKCSNNNIIENGSNNDDEIQEFMNELRPLYPPILTPESLIPKFSNSSRKLSGKFNNKRKKEPSVKFPNAFIAYRMEFCKQLKNKRICLTMQDVSYFASKLWKKEPCSVKKTYTQLANDAKLLYEKPNVKDLDLVTSPLSSLNSSPVQVNSNLKDAQQIFPIKDQQNLIEADSSINAAQTIYIEQNLSPIAPPYNILFNLPSEEYITPTPVLPQSYLPPDLFQYVHYSIPDLKHRIHCLETEKEFLNNVVNYLQYDTKYSIQYAGQYW</sequence>